<dbReference type="PROSITE" id="PS50847">
    <property type="entry name" value="GRAM_POS_ANCHORING"/>
    <property type="match status" value="1"/>
</dbReference>
<feature type="region of interest" description="Disordered" evidence="5">
    <location>
        <begin position="2810"/>
        <end position="2830"/>
    </location>
</feature>
<keyword evidence="4" id="KW-0572">Peptidoglycan-anchor</keyword>
<feature type="compositionally biased region" description="Basic and acidic residues" evidence="5">
    <location>
        <begin position="2378"/>
        <end position="2391"/>
    </location>
</feature>
<keyword evidence="1" id="KW-0134">Cell wall</keyword>
<feature type="compositionally biased region" description="Low complexity" evidence="5">
    <location>
        <begin position="2180"/>
        <end position="2200"/>
    </location>
</feature>
<feature type="compositionally biased region" description="Low complexity" evidence="5">
    <location>
        <begin position="4414"/>
        <end position="4435"/>
    </location>
</feature>
<feature type="compositionally biased region" description="Pro residues" evidence="5">
    <location>
        <begin position="4389"/>
        <end position="4413"/>
    </location>
</feature>
<feature type="compositionally biased region" description="Low complexity" evidence="5">
    <location>
        <begin position="3123"/>
        <end position="3134"/>
    </location>
</feature>
<feature type="region of interest" description="Disordered" evidence="5">
    <location>
        <begin position="3619"/>
        <end position="3704"/>
    </location>
</feature>
<feature type="compositionally biased region" description="Polar residues" evidence="5">
    <location>
        <begin position="4133"/>
        <end position="4144"/>
    </location>
</feature>
<dbReference type="Gene3D" id="3.10.20.470">
    <property type="match status" value="8"/>
</dbReference>
<feature type="compositionally biased region" description="Low complexity" evidence="5">
    <location>
        <begin position="2956"/>
        <end position="2966"/>
    </location>
</feature>
<evidence type="ECO:0000313" key="7">
    <source>
        <dbReference type="EMBL" id="VTS26305.1"/>
    </source>
</evidence>
<feature type="region of interest" description="Disordered" evidence="5">
    <location>
        <begin position="2647"/>
        <end position="2705"/>
    </location>
</feature>
<dbReference type="InterPro" id="IPR041495">
    <property type="entry name" value="Mub_B2"/>
</dbReference>
<dbReference type="InterPro" id="IPR019931">
    <property type="entry name" value="LPXTG_anchor"/>
</dbReference>
<evidence type="ECO:0000259" key="6">
    <source>
        <dbReference type="PROSITE" id="PS50847"/>
    </source>
</evidence>
<dbReference type="InterPro" id="IPR041558">
    <property type="entry name" value="MucBP_2"/>
</dbReference>
<accession>A0A4U9YIA7</accession>
<feature type="compositionally biased region" description="Polar residues" evidence="5">
    <location>
        <begin position="2813"/>
        <end position="2824"/>
    </location>
</feature>
<evidence type="ECO:0000256" key="3">
    <source>
        <dbReference type="ARBA" id="ARBA00022729"/>
    </source>
</evidence>
<feature type="region of interest" description="Disordered" evidence="5">
    <location>
        <begin position="2341"/>
        <end position="2392"/>
    </location>
</feature>
<dbReference type="Pfam" id="PF20009">
    <property type="entry name" value="GEVED"/>
    <property type="match status" value="1"/>
</dbReference>
<sequence>MVRDVTYADGSKGLTTNDKFLNSGTAKYVEHLYYTGGAQNDHELYEALQEGMKFNVKTKVEGYALTATVIKLGSKDVKSDPNKTAAGPVNAVRDYGDWGSERQLSKAQAEDKQFKQNAINNKTIFANNPAVSVNGVALTLPEYPTETFANTDAYYAKASEYHEAVKAYNKAIESQGLTATKLAETGFSYVNVNGKAVPSGSANLYKKIGNQRHADVLITSQDTQWSYLRIAGIPTTNPDGSEMLTAFTSSRDESNVGVTFALSATYNGRIVDVNVIAADAEEAGRTEIVQFETDGTKWEQFMALNLQKDIDDKTAQGVYPSKESDVNADGRLAQAGYNPKDWVNLDEKGKPIAYGTNTFGANYTSMGSKNSLPIALSQNVKTLSMYLNSAGAQAGTIGFMIYDGGDAPQSYGSAQHIIGDFNKEVVKNGVKTQVTATQPYLGNVKGDPDFRSTKTDPSGGWVLDDLITSEKYKETPLESGKTVVTTDKGVTGTYLLLPNGNAVIEKEDHTRVLLNQGDVIEMANPVSKLPIRGVYNHTTGALGEGTLGDEGESQLLDPAVATEYKLRQAQGNEYVLEGVRANLGVNNDKAYIRGWVDFNNNGKFDLNESSEIVEVNKNGTYNIKFKNTPQLLDTSADSLGVRLRISLTKDEILEPTGVASSGEVEDFQTHVVHMPRGTRHETKRYQGREQTVTLPTNAMFTANGKNKDSKYTKWAQIENENLSPKIVLTDKQVASEEAIADKSGLPANYRVDSTGKVHVERNGATVYSGEYVTVKDKNNKVLGKGLKVTNPLTGKIEYLLSEYTEYDTAGNEVGTYKVNPANEGKNTSVGNGLYETTLTFKPNKSYVGTAKGIAVRAWDDNNNSTGWEANNDTIEASKASTTLAEKDKVLENTNNGNNGYKTMDTSYIPTVIDVRPIGEDTTTTDVQGKKQSARPQIPVYGTVETETGDKITDSRYANEFEIIDKNKSIKLADTLESNKSSYDKDTEVSKATTLTLADGKVVTYTPDKDKLPARAKIAEDADVVVTGTGSVVVNNVRLVTGKTIPAGSSPVDPHPVTADTVVTLANGTETTIPARGRIPTGAKLKNSLVSTANNTWNNVTYNTGDTIPRESGGKISTLAKETSISQIVGKGDVVKVDGKYRATNTIPAGTKVKRILPLNQVVLPSATHLDPTTGAITEVPRSYDLANTNDSKVTITGEGVYELVKDASGKPTGEVTFTPEPGFVGRGTGVDLVQPDIDYNDVVANDKVTEKYGTDYGRAKYTPIVTPATEASITRTIHYVYESDNDATATSQASYKNNNPILSINNEPVTRSQTLNYTRTYKMFDEDGVLDQPMVTANTVRDVNGTEYTAGTEIPKGTKFSQGTLIISDWKHGENNEEMNSIVSPTVKGYTANVVTLEYNAPNATGEMAHIKDTKEIGTYKPIDRNTKDVGTYKPASSAIRSDDKDNFDMYVVYKADTQKAKVTYIDLDATGDARILEVQTAATAPTTGADAKTTYSVPELQGKSHTKIPYLTADTIKKYEDLGYELVTDDYTNNTQGTAIEGGRKFDDDKDVDQAFNVYLRHKKVLRQIKDTQEVTRTIEYKYASTDDVPADKRGTTAAPTVTETLHFERDRTIDYTLAAKEYPAEYAAYKAVLDASRYDSPEEYKARTVYYDYITNKAIAADATAAQKAIVTFGPWTPVGGTATGVTLTPAEVAKDDKFNLVNSPEVTGYTPDNATVEATAAIDAEADDYKITVLYTPVAQKAVVKFVEVDPTNTDKVITPGLADPIAVTGKSEAAYPATTATSVTDKIAELVKKGYELVNNGFVSTDKFDKDAAVDQEYVVKFKAKVVDIPSFDPTTPGYVKPEPGQPVDPSNPDGPKWPSSVKDLKNSDTVKRTIKYVYEDGTPVIDPATGAQKVVEQTAEFTRTANVNLVTGDITYGDWTPAKELAAVASPTATDIPAVANYIASTATVPSVTVAAEADDITETVVYRQAKPVTITPTDEVPNDDPSTPVDPNNPIQPGKPIDPNNPDGPKWTKDLIDKLRDARSETVTRTITYKYSDVTSELKAEDAAKAGQLAADTVTNTVTFKRPVTIDPITKEFTYGDWVATNGTTLAGKADLPVVAGYVATGDVEASKKDVEVKATDKDITENVVYKTVGKYVPVIPDGITPPANTNVDPKPYNNDPQDGSKVKDPDPTNPVVPGTTTPIVPQIPGTTPVGPDGKPLKPVDSNDLSKGYVPPTPTDPTKDTSIIYVKDGSQVAVVHFVDEKGNSVNESVVETGDTGKEISKSNVDKVKAALEAKGYEVVAPTDALYTTDKEGFYKEATRTFDAVSDKATGAADEKVPSQQYYVIVKGKELPVDPTKPLDPNNNPVDPTNPTPTNPTTPRDPETPVTPKPEDKVPNDPKGRTYGELGLVEQVTRTINYVKNDGSKAAEPVKETLTFTRKAKINAVTGEVTYLDNDGNATTKEAAPWTPVNGDKFAEKVSPSVTNYTPTVEKVAEKTGVTATDKDIVETVVYNPSTTNVDPNPVTPGENPDPNKVVENDPKKRTLKELGLIEEVTHTVHYKLEDGSDAGIADNVQKVTFTRTAKIDSVTGATLEYGKWTPETKEFTAVTTPAKDGYIASAKTSTANANVGATDKDTEETIIYRKLGSYVPVVPAGVTPPADFDKTPKPYPNATPEDPTKPGTPTTTTIPEIPGTTPVGPDGTPLTKNPNGGYDLPPVPKDPTQNTTITYVKDGSQVAVVHFIEVNSETDKTEKGAVAKSIVDTGDTGKAFTKGQSVTDTINALKAKGYTVVENGYPENGTFDADATTNQEYKVLVTVKEIPVSPDNETPTPNTPIDPQNPDGPKWTPELIKELENGLQEDVKRTIKYIYSDGTEVPADKLTDVADKKEKTLTFKRSATINPVTGKITFGNWTPDKQSFEEVTSPAIDGYIVDRATVPAKEVTETAGDITEVVVYKKLGSYVPVVPEGVTVPPGTDTTPKVYPKDPTDPTRPGTPTTVIPHIPGVTPLNPSTGKPLEPVTPGRPEDGYKVPPVPTDPTQDTNIVYAKDGSQVAIVHFVDEDGNAVHTSFAEAGDVGSKFTKAGEVAKIVTELEKSGYSVVSNKADQKEYPGKEGEFDSVDDKGENGVSQVYYVTVAKPVPVTPTDPKNPNEDPKNPNPGDPIDPNKPDGPKWTEDALNKLNNIKTVTRTITYVKAGTDEEVSSTEAPKVTDKVNFKRTAIVNPKDGSLVGYDTNGDGKADVPATDTDSGWTAVNNDTTFDKVTSPVVKGYVLKNTAQKEVAETTGLTPKSDNETIKVEYVPVGTWTPKVPEGETPINPIPYPNDPKDPGKVVDPNDPINPNDPNKPSVPVIPHIPGTTPKDPNGNPLKPVDPTDPSKGYVPPTPKTPTENTEIKYEKDTQKATVKYVVEGANTVLHTDNLEGKSGEAINYSTADKLADLKVLGYELVTDGFTTATDKNFDKDTKVDQNFVVTVKPKVVDVPPFDPTNPNDPNTPKPGQPIDPENPNGPKWTEELIKSLDTTKHVNRTISYVKEDGSKVEYLDKDGNKSTADVTDKVTFTRDLKVNVVTGKIVDPNVAWTSKDTTFDAVKSPVAPGYVLKDATQKVVAETTGLTENSKDETIKVVYVPVGTWVPNVPKGETPIDPIPYPNDPKDPGKVVDPNDPTNPNDPNKPSVPVIPHIPGTTPKDPNGNPLKPVDPEDPTKGYVPPTPTTPTENTEINYEKDTQKAVTKFVDPSGNPIPGVTNIEETGKSGEPLTKATEVTTEIAKLIAKGYDLVSNNYGKDNNGNFDKDSGKDQEYTVVLIPHVEPIKPFDPTNPDDPNTPKPGQPIDPNNPDGPKWTEELINKLETTKHVTRKITYVEDGTDKEVADKATDKVTFTREAKINVVTGTIEYGKWTPVNNDTTFDKVTSPVVPGYVLKDPAQKEVAETTGLTENSKDETIKVVYVPVGRLVPKVPEGVTPPTPTPYDNDPQDPGKVVPPSPTKPTDPQDPNSPKVPVIPHIPGTTPKVPQDPTKPVDPNTNPLVPLKPVDPKDPSKGYEVPPVPTDPGTDTPIVYENDKQKAITNFVDNNGKVVSDPVVDQGDSGSKFTKSGDVESKIKELVKKGYVVTSNDYPSADTDRVFDNDKDKDQIFNVKVTPLIVPTDPNSPDQPQVPTDPTKPVGPNNPLKPVTPSTPEPGKPVFPEDPNSPVWPETVKDMVTETTATRTITYVDRNGKEVAATHTETIKFKRTAKVNLVTGDITYGEWIVVGNDTILDGNKLPKVDGYIARGGDIESSQKDIKATAGVNITERVVYDKLGSWIPKLPEGQTQVPPTPYPNDPTDPTKPGTDRPRVPYVPGFIPVDPNGNPLKPVDPNDPTKGYEVPVVPADPTQDTPIKYIPVPKPNNGGGNNGGGGGNTPTPQPQPNPTPQPEPSPAPNPVPVTPETPEQPVVPVAPEQPAEPATPQYMDGQRELPNTGTEAHSSLAALGLLGALSGFGLIARKKRKDEE</sequence>
<dbReference type="PANTHER" id="PTHR24216:SF65">
    <property type="entry name" value="PAXILLIN-LIKE PROTEIN 1"/>
    <property type="match status" value="1"/>
</dbReference>
<feature type="region of interest" description="Disordered" evidence="5">
    <location>
        <begin position="1981"/>
        <end position="2015"/>
    </location>
</feature>
<dbReference type="NCBIfam" id="TIGR01167">
    <property type="entry name" value="LPXTG_anchor"/>
    <property type="match status" value="1"/>
</dbReference>
<dbReference type="RefSeq" id="WP_260666183.1">
    <property type="nucleotide sequence ID" value="NZ_CABEHV010000004.1"/>
</dbReference>
<dbReference type="Proteomes" id="UP000387692">
    <property type="component" value="Unassembled WGS sequence"/>
</dbReference>
<feature type="region of interest" description="Disordered" evidence="5">
    <location>
        <begin position="3292"/>
        <end position="3378"/>
    </location>
</feature>
<dbReference type="Pfam" id="PF17966">
    <property type="entry name" value="Muc_B2"/>
    <property type="match status" value="10"/>
</dbReference>
<dbReference type="Pfam" id="PF00746">
    <property type="entry name" value="Gram_pos_anchor"/>
    <property type="match status" value="1"/>
</dbReference>
<feature type="region of interest" description="Disordered" evidence="5">
    <location>
        <begin position="3941"/>
        <end position="4039"/>
    </location>
</feature>
<dbReference type="PANTHER" id="PTHR24216">
    <property type="entry name" value="PAXILLIN-RELATED"/>
    <property type="match status" value="1"/>
</dbReference>
<dbReference type="EMBL" id="CABEHV010000004">
    <property type="protein sequence ID" value="VTS26305.1"/>
    <property type="molecule type" value="Genomic_DNA"/>
</dbReference>
<feature type="region of interest" description="Disordered" evidence="5">
    <location>
        <begin position="3719"/>
        <end position="3739"/>
    </location>
</feature>
<feature type="compositionally biased region" description="Low complexity" evidence="5">
    <location>
        <begin position="2661"/>
        <end position="2693"/>
    </location>
</feature>
<feature type="region of interest" description="Disordered" evidence="5">
    <location>
        <begin position="4293"/>
        <end position="4450"/>
    </location>
</feature>
<feature type="region of interest" description="Disordered" evidence="5">
    <location>
        <begin position="2148"/>
        <end position="2206"/>
    </location>
</feature>
<proteinExistence type="predicted"/>
<feature type="region of interest" description="Disordered" evidence="5">
    <location>
        <begin position="3123"/>
        <end position="3162"/>
    </location>
</feature>
<dbReference type="Pfam" id="PF17965">
    <property type="entry name" value="MucBP_2"/>
    <property type="match status" value="6"/>
</dbReference>
<feature type="compositionally biased region" description="Gly residues" evidence="5">
    <location>
        <begin position="4375"/>
        <end position="4386"/>
    </location>
</feature>
<name>A0A4U9YIA7_STRMT</name>
<organism evidence="7 8">
    <name type="scientific">Streptococcus mitis</name>
    <dbReference type="NCBI Taxonomy" id="28037"/>
    <lineage>
        <taxon>Bacteria</taxon>
        <taxon>Bacillati</taxon>
        <taxon>Bacillota</taxon>
        <taxon>Bacilli</taxon>
        <taxon>Lactobacillales</taxon>
        <taxon>Streptococcaceae</taxon>
        <taxon>Streptococcus</taxon>
        <taxon>Streptococcus mitis group</taxon>
    </lineage>
</organism>
<evidence type="ECO:0000313" key="8">
    <source>
        <dbReference type="Proteomes" id="UP000387692"/>
    </source>
</evidence>
<feature type="region of interest" description="Disordered" evidence="5">
    <location>
        <begin position="3467"/>
        <end position="3498"/>
    </location>
</feature>
<evidence type="ECO:0000256" key="2">
    <source>
        <dbReference type="ARBA" id="ARBA00022525"/>
    </source>
</evidence>
<feature type="compositionally biased region" description="Low complexity" evidence="5">
    <location>
        <begin position="3647"/>
        <end position="3657"/>
    </location>
</feature>
<protein>
    <submittedName>
        <fullName evidence="7">Putative cell surface protein</fullName>
    </submittedName>
</protein>
<keyword evidence="3" id="KW-0732">Signal</keyword>
<dbReference type="Gene3D" id="2.60.40.4300">
    <property type="match status" value="11"/>
</dbReference>
<feature type="domain" description="Gram-positive cocci surface proteins LPxTG" evidence="6">
    <location>
        <begin position="4443"/>
        <end position="4478"/>
    </location>
</feature>
<feature type="region of interest" description="Disordered" evidence="5">
    <location>
        <begin position="2956"/>
        <end position="3025"/>
    </location>
</feature>
<feature type="region of interest" description="Disordered" evidence="5">
    <location>
        <begin position="1837"/>
        <end position="1865"/>
    </location>
</feature>
<dbReference type="InterPro" id="IPR045474">
    <property type="entry name" value="GEVED"/>
</dbReference>
<feature type="region of interest" description="Disordered" evidence="5">
    <location>
        <begin position="3211"/>
        <end position="3234"/>
    </location>
</feature>
<evidence type="ECO:0000256" key="1">
    <source>
        <dbReference type="ARBA" id="ARBA00022512"/>
    </source>
</evidence>
<evidence type="ECO:0000256" key="5">
    <source>
        <dbReference type="SAM" id="MobiDB-lite"/>
    </source>
</evidence>
<feature type="compositionally biased region" description="Low complexity" evidence="5">
    <location>
        <begin position="3321"/>
        <end position="3331"/>
    </location>
</feature>
<keyword evidence="2" id="KW-0964">Secreted</keyword>
<feature type="region of interest" description="Disordered" evidence="5">
    <location>
        <begin position="2502"/>
        <end position="2526"/>
    </location>
</feature>
<feature type="region of interest" description="Disordered" evidence="5">
    <location>
        <begin position="4128"/>
        <end position="4181"/>
    </location>
</feature>
<feature type="region of interest" description="Disordered" evidence="5">
    <location>
        <begin position="3796"/>
        <end position="3827"/>
    </location>
</feature>
<feature type="compositionally biased region" description="Low complexity" evidence="5">
    <location>
        <begin position="3467"/>
        <end position="3477"/>
    </location>
</feature>
<reference evidence="7 8" key="1">
    <citation type="submission" date="2019-05" db="EMBL/GenBank/DDBJ databases">
        <authorList>
            <consortium name="Pathogen Informatics"/>
        </authorList>
    </citation>
    <scope>NUCLEOTIDE SEQUENCE [LARGE SCALE GENOMIC DNA]</scope>
    <source>
        <strain evidence="7 8">NCTC11189</strain>
    </source>
</reference>
<feature type="compositionally biased region" description="Basic and acidic residues" evidence="5">
    <location>
        <begin position="3150"/>
        <end position="3162"/>
    </location>
</feature>
<gene>
    <name evidence="7" type="ORF">NCTC11189_00684</name>
</gene>
<evidence type="ECO:0000256" key="4">
    <source>
        <dbReference type="ARBA" id="ARBA00023088"/>
    </source>
</evidence>